<gene>
    <name evidence="3" type="ORF">FHX48_002519</name>
</gene>
<accession>A0A7W3JR03</accession>
<feature type="transmembrane region" description="Helical" evidence="2">
    <location>
        <begin position="12"/>
        <end position="41"/>
    </location>
</feature>
<dbReference type="EMBL" id="JACGWY010000006">
    <property type="protein sequence ID" value="MBA8817420.1"/>
    <property type="molecule type" value="Genomic_DNA"/>
</dbReference>
<dbReference type="Pfam" id="PF19950">
    <property type="entry name" value="DUF6412"/>
    <property type="match status" value="1"/>
</dbReference>
<evidence type="ECO:0000313" key="4">
    <source>
        <dbReference type="Proteomes" id="UP000526083"/>
    </source>
</evidence>
<keyword evidence="2" id="KW-0812">Transmembrane</keyword>
<keyword evidence="4" id="KW-1185">Reference proteome</keyword>
<evidence type="ECO:0000256" key="2">
    <source>
        <dbReference type="SAM" id="Phobius"/>
    </source>
</evidence>
<feature type="region of interest" description="Disordered" evidence="1">
    <location>
        <begin position="52"/>
        <end position="92"/>
    </location>
</feature>
<dbReference type="AlphaFoldDB" id="A0A7W3JR03"/>
<keyword evidence="2" id="KW-1133">Transmembrane helix</keyword>
<evidence type="ECO:0000256" key="1">
    <source>
        <dbReference type="SAM" id="MobiDB-lite"/>
    </source>
</evidence>
<proteinExistence type="predicted"/>
<name>A0A7W3JR03_9MICO</name>
<dbReference type="Proteomes" id="UP000526083">
    <property type="component" value="Unassembled WGS sequence"/>
</dbReference>
<dbReference type="InterPro" id="IPR045635">
    <property type="entry name" value="DUF6412"/>
</dbReference>
<reference evidence="3 4" key="1">
    <citation type="submission" date="2020-07" db="EMBL/GenBank/DDBJ databases">
        <title>Sequencing the genomes of 1000 actinobacteria strains.</title>
        <authorList>
            <person name="Klenk H.-P."/>
        </authorList>
    </citation>
    <scope>NUCLEOTIDE SEQUENCE [LARGE SCALE GENOMIC DNA]</scope>
    <source>
        <strain evidence="3 4">DSM 27576</strain>
    </source>
</reference>
<sequence length="92" mass="9458">MFESIGSMLQFFLLTVGVTALQGSSSTVVVVALMALVLVALSARMIAMRANSPHGATRPATEIDVSSPLTQSDPDAAGHIRSRAPGFVASAT</sequence>
<evidence type="ECO:0000313" key="3">
    <source>
        <dbReference type="EMBL" id="MBA8817420.1"/>
    </source>
</evidence>
<organism evidence="3 4">
    <name type="scientific">Microbacterium halimionae</name>
    <dbReference type="NCBI Taxonomy" id="1526413"/>
    <lineage>
        <taxon>Bacteria</taxon>
        <taxon>Bacillati</taxon>
        <taxon>Actinomycetota</taxon>
        <taxon>Actinomycetes</taxon>
        <taxon>Micrococcales</taxon>
        <taxon>Microbacteriaceae</taxon>
        <taxon>Microbacterium</taxon>
    </lineage>
</organism>
<protein>
    <submittedName>
        <fullName evidence="3">Uncharacterized protein</fullName>
    </submittedName>
</protein>
<keyword evidence="2" id="KW-0472">Membrane</keyword>
<dbReference type="RefSeq" id="WP_167049232.1">
    <property type="nucleotide sequence ID" value="NZ_JAAOZB010000002.1"/>
</dbReference>
<comment type="caution">
    <text evidence="3">The sequence shown here is derived from an EMBL/GenBank/DDBJ whole genome shotgun (WGS) entry which is preliminary data.</text>
</comment>